<reference evidence="1 2" key="1">
    <citation type="submission" date="2023-05" db="EMBL/GenBank/DDBJ databases">
        <title>B98-5 Cell Line De Novo Hybrid Assembly: An Optical Mapping Approach.</title>
        <authorList>
            <person name="Kananen K."/>
            <person name="Auerbach J.A."/>
            <person name="Kautto E."/>
            <person name="Blachly J.S."/>
        </authorList>
    </citation>
    <scope>NUCLEOTIDE SEQUENCE [LARGE SCALE GENOMIC DNA]</scope>
    <source>
        <strain evidence="1">B95-8</strain>
        <tissue evidence="1">Cell line</tissue>
    </source>
</reference>
<organism evidence="1 2">
    <name type="scientific">Saguinus oedipus</name>
    <name type="common">Cotton-top tamarin</name>
    <name type="synonym">Oedipomidas oedipus</name>
    <dbReference type="NCBI Taxonomy" id="9490"/>
    <lineage>
        <taxon>Eukaryota</taxon>
        <taxon>Metazoa</taxon>
        <taxon>Chordata</taxon>
        <taxon>Craniata</taxon>
        <taxon>Vertebrata</taxon>
        <taxon>Euteleostomi</taxon>
        <taxon>Mammalia</taxon>
        <taxon>Eutheria</taxon>
        <taxon>Euarchontoglires</taxon>
        <taxon>Primates</taxon>
        <taxon>Haplorrhini</taxon>
        <taxon>Platyrrhini</taxon>
        <taxon>Cebidae</taxon>
        <taxon>Callitrichinae</taxon>
        <taxon>Saguinus</taxon>
    </lineage>
</organism>
<gene>
    <name evidence="1" type="ORF">P7K49_024470</name>
</gene>
<accession>A0ABQ9UPM2</accession>
<name>A0ABQ9UPM2_SAGOE</name>
<comment type="caution">
    <text evidence="1">The sequence shown here is derived from an EMBL/GenBank/DDBJ whole genome shotgun (WGS) entry which is preliminary data.</text>
</comment>
<proteinExistence type="predicted"/>
<evidence type="ECO:0000313" key="1">
    <source>
        <dbReference type="EMBL" id="KAK2099019.1"/>
    </source>
</evidence>
<sequence length="99" mass="10923">MVKPLQTQLSYSSCFPLILKVKYKSDLNLIRGVGWTPPGSYKVEMARRAAELANARGLGVRGAYQLRAEAMEAGDHQSGEVNPDATEILHVKRKKALLL</sequence>
<dbReference type="Proteomes" id="UP001266305">
    <property type="component" value="Unassembled WGS sequence"/>
</dbReference>
<evidence type="ECO:0000313" key="2">
    <source>
        <dbReference type="Proteomes" id="UP001266305"/>
    </source>
</evidence>
<keyword evidence="2" id="KW-1185">Reference proteome</keyword>
<dbReference type="EMBL" id="JASSZA010000011">
    <property type="protein sequence ID" value="KAK2099019.1"/>
    <property type="molecule type" value="Genomic_DNA"/>
</dbReference>
<protein>
    <submittedName>
        <fullName evidence="1">Uncharacterized protein</fullName>
    </submittedName>
</protein>